<name>A0A9X9WYK1_9PROT</name>
<sequence length="436" mass="46397">MTGAPPAPPRVVFEDEQILVVHRPGRSAFTVVTFGGFMLRPDGMRIWAGPPIGALGLEAIGFVAKASNWFPEQVVARAAPRVRATLRGPAVGYGYSMGGYAALKHGRLLGLDAALAVAPQVSIDPRDVPRDLRYRAHFDPGLHQGMRVRPGDLCEFPVVVADPHFAPDRRHVDLLGARDRVSRIWLPHMRHGVIGALTSTAVLGRVLELLLARDAQGIRDVLRARRRTSRAWHTAMAAAATVRGRTTLAGTLWAGAAALGTPSALLDRQRMEAERERDRALAIGWRASALEQLSRRLLSAAERGDWQAVLHVAARMPATANTPRLATATTHAALALGEPAAVAEAAAQAAAAELPGPVRIELGRRFAMGGHGLPALAVLLADPSVLEDAAGRASAAQVLGAMLDDESMPPFWRVAMRSLRRRVLASIGKPGGAAPA</sequence>
<dbReference type="RefSeq" id="WP_211862651.1">
    <property type="nucleotide sequence ID" value="NZ_JAAEDM010000035.1"/>
</dbReference>
<evidence type="ECO:0000313" key="2">
    <source>
        <dbReference type="Proteomes" id="UP001138751"/>
    </source>
</evidence>
<evidence type="ECO:0000313" key="1">
    <source>
        <dbReference type="EMBL" id="MBR0672230.1"/>
    </source>
</evidence>
<protein>
    <submittedName>
        <fullName evidence="1">Uncharacterized protein</fullName>
    </submittedName>
</protein>
<reference evidence="1" key="2">
    <citation type="journal article" date="2021" name="Syst. Appl. Microbiol.">
        <title>Roseomonas hellenica sp. nov., isolated from roots of wild-growing Alkanna tinctoria.</title>
        <authorList>
            <person name="Rat A."/>
            <person name="Naranjo H.D."/>
            <person name="Lebbe L."/>
            <person name="Cnockaert M."/>
            <person name="Krigas N."/>
            <person name="Grigoriadou K."/>
            <person name="Maloupa E."/>
            <person name="Willems A."/>
        </authorList>
    </citation>
    <scope>NUCLEOTIDE SEQUENCE</scope>
    <source>
        <strain evidence="1">LMG 31231</strain>
    </source>
</reference>
<dbReference type="AlphaFoldDB" id="A0A9X9WYK1"/>
<dbReference type="Proteomes" id="UP001138751">
    <property type="component" value="Unassembled WGS sequence"/>
</dbReference>
<keyword evidence="2" id="KW-1185">Reference proteome</keyword>
<gene>
    <name evidence="1" type="ORF">GXW76_13695</name>
</gene>
<proteinExistence type="predicted"/>
<dbReference type="EMBL" id="JAAEDM010000035">
    <property type="protein sequence ID" value="MBR0672230.1"/>
    <property type="molecule type" value="Genomic_DNA"/>
</dbReference>
<reference evidence="1" key="1">
    <citation type="submission" date="2020-01" db="EMBL/GenBank/DDBJ databases">
        <authorList>
            <person name="Rat A."/>
        </authorList>
    </citation>
    <scope>NUCLEOTIDE SEQUENCE</scope>
    <source>
        <strain evidence="1">LMG 31231</strain>
    </source>
</reference>
<comment type="caution">
    <text evidence="1">The sequence shown here is derived from an EMBL/GenBank/DDBJ whole genome shotgun (WGS) entry which is preliminary data.</text>
</comment>
<accession>A0A9X9WYK1</accession>
<organism evidence="1 2">
    <name type="scientific">Neoroseomonas soli</name>
    <dbReference type="NCBI Taxonomy" id="1081025"/>
    <lineage>
        <taxon>Bacteria</taxon>
        <taxon>Pseudomonadati</taxon>
        <taxon>Pseudomonadota</taxon>
        <taxon>Alphaproteobacteria</taxon>
        <taxon>Acetobacterales</taxon>
        <taxon>Acetobacteraceae</taxon>
        <taxon>Neoroseomonas</taxon>
    </lineage>
</organism>